<keyword evidence="2" id="KW-1185">Reference proteome</keyword>
<organism evidence="1 2">
    <name type="scientific">Chelonia mydas</name>
    <name type="common">Green sea-turtle</name>
    <name type="synonym">Chelonia agassizi</name>
    <dbReference type="NCBI Taxonomy" id="8469"/>
    <lineage>
        <taxon>Eukaryota</taxon>
        <taxon>Metazoa</taxon>
        <taxon>Chordata</taxon>
        <taxon>Craniata</taxon>
        <taxon>Vertebrata</taxon>
        <taxon>Euteleostomi</taxon>
        <taxon>Archelosauria</taxon>
        <taxon>Testudinata</taxon>
        <taxon>Testudines</taxon>
        <taxon>Cryptodira</taxon>
        <taxon>Durocryptodira</taxon>
        <taxon>Americhelydia</taxon>
        <taxon>Chelonioidea</taxon>
        <taxon>Cheloniidae</taxon>
        <taxon>Chelonia</taxon>
    </lineage>
</organism>
<dbReference type="Proteomes" id="UP000031443">
    <property type="component" value="Unassembled WGS sequence"/>
</dbReference>
<reference evidence="2" key="1">
    <citation type="journal article" date="2013" name="Nat. Genet.">
        <title>The draft genomes of soft-shell turtle and green sea turtle yield insights into the development and evolution of the turtle-specific body plan.</title>
        <authorList>
            <person name="Wang Z."/>
            <person name="Pascual-Anaya J."/>
            <person name="Zadissa A."/>
            <person name="Li W."/>
            <person name="Niimura Y."/>
            <person name="Huang Z."/>
            <person name="Li C."/>
            <person name="White S."/>
            <person name="Xiong Z."/>
            <person name="Fang D."/>
            <person name="Wang B."/>
            <person name="Ming Y."/>
            <person name="Chen Y."/>
            <person name="Zheng Y."/>
            <person name="Kuraku S."/>
            <person name="Pignatelli M."/>
            <person name="Herrero J."/>
            <person name="Beal K."/>
            <person name="Nozawa M."/>
            <person name="Li Q."/>
            <person name="Wang J."/>
            <person name="Zhang H."/>
            <person name="Yu L."/>
            <person name="Shigenobu S."/>
            <person name="Wang J."/>
            <person name="Liu J."/>
            <person name="Flicek P."/>
            <person name="Searle S."/>
            <person name="Wang J."/>
            <person name="Kuratani S."/>
            <person name="Yin Y."/>
            <person name="Aken B."/>
            <person name="Zhang G."/>
            <person name="Irie N."/>
        </authorList>
    </citation>
    <scope>NUCLEOTIDE SEQUENCE [LARGE SCALE GENOMIC DNA]</scope>
</reference>
<evidence type="ECO:0000313" key="2">
    <source>
        <dbReference type="Proteomes" id="UP000031443"/>
    </source>
</evidence>
<accession>M7C5Q9</accession>
<name>M7C5Q9_CHEMY</name>
<proteinExistence type="predicted"/>
<evidence type="ECO:0000313" key="1">
    <source>
        <dbReference type="EMBL" id="EMP35837.1"/>
    </source>
</evidence>
<gene>
    <name evidence="1" type="ORF">UY3_07074</name>
</gene>
<dbReference type="EMBL" id="KB527578">
    <property type="protein sequence ID" value="EMP35837.1"/>
    <property type="molecule type" value="Genomic_DNA"/>
</dbReference>
<dbReference type="AlphaFoldDB" id="M7C5Q9"/>
<sequence>MQIAQRLRKLKTVQDTCCRSKGTKIVDGEMQIAQRLRKLKTVQDTRCRSKGCYSKYKKFFHTKGKRYDVLNLLEEATYHMCEDTFYIVISSHVGYIDL</sequence>
<protein>
    <submittedName>
        <fullName evidence="1">Uncharacterized protein</fullName>
    </submittedName>
</protein>